<dbReference type="GO" id="GO:0006508">
    <property type="term" value="P:proteolysis"/>
    <property type="evidence" value="ECO:0007669"/>
    <property type="project" value="UniProtKB-KW"/>
</dbReference>
<comment type="caution">
    <text evidence="12">The sequence shown here is derived from an EMBL/GenBank/DDBJ whole genome shotgun (WGS) entry which is preliminary data.</text>
</comment>
<dbReference type="PRINTS" id="PR00781">
    <property type="entry name" value="LIPOSIGPTASE"/>
</dbReference>
<keyword evidence="2 9" id="KW-1003">Cell membrane</keyword>
<keyword evidence="7 9" id="KW-1133">Transmembrane helix</keyword>
<accession>A0A166XQZ0</accession>
<dbReference type="EMBL" id="AUYB01000093">
    <property type="protein sequence ID" value="KZN40698.1"/>
    <property type="molecule type" value="Genomic_DNA"/>
</dbReference>
<dbReference type="PATRIC" id="fig|1365250.3.peg.1477"/>
<evidence type="ECO:0000256" key="8">
    <source>
        <dbReference type="ARBA" id="ARBA00023136"/>
    </source>
</evidence>
<sequence>MAFYSEVLSNGSITMTENKGVHIALVCAICLILDQGTKWWASDYLVPWQMTSYWGDIVRIGYTENLGVFLSFGADFTPLQRTLFFVIAIGVFLSALMGYMLKSHDLTKLQVTSLSLIFAGGLGNLIDRVLNQGAVIDFINVGVGSLRTGIFNIADVAIMIGAVIIILATPMNAQKSAT</sequence>
<dbReference type="InterPro" id="IPR001872">
    <property type="entry name" value="Peptidase_A8"/>
</dbReference>
<reference evidence="12 13" key="1">
    <citation type="submission" date="2013-07" db="EMBL/GenBank/DDBJ databases">
        <title>Comparative Genomic and Metabolomic Analysis of Twelve Strains of Pseudoalteromonas luteoviolacea.</title>
        <authorList>
            <person name="Vynne N.G."/>
            <person name="Mansson M."/>
            <person name="Gram L."/>
        </authorList>
    </citation>
    <scope>NUCLEOTIDE SEQUENCE [LARGE SCALE GENOMIC DNA]</scope>
    <source>
        <strain evidence="12 13">DSM 6061</strain>
    </source>
</reference>
<evidence type="ECO:0000313" key="13">
    <source>
        <dbReference type="Proteomes" id="UP000076643"/>
    </source>
</evidence>
<organism evidence="12 13">
    <name type="scientific">Pseudoalteromonas luteoviolacea DSM 6061</name>
    <dbReference type="NCBI Taxonomy" id="1365250"/>
    <lineage>
        <taxon>Bacteria</taxon>
        <taxon>Pseudomonadati</taxon>
        <taxon>Pseudomonadota</taxon>
        <taxon>Gammaproteobacteria</taxon>
        <taxon>Alteromonadales</taxon>
        <taxon>Pseudoalteromonadaceae</taxon>
        <taxon>Pseudoalteromonas</taxon>
    </lineage>
</organism>
<feature type="transmembrane region" description="Helical" evidence="9">
    <location>
        <begin position="113"/>
        <end position="130"/>
    </location>
</feature>
<evidence type="ECO:0000256" key="1">
    <source>
        <dbReference type="ARBA" id="ARBA00006139"/>
    </source>
</evidence>
<evidence type="ECO:0000256" key="4">
    <source>
        <dbReference type="ARBA" id="ARBA00022692"/>
    </source>
</evidence>
<comment type="function">
    <text evidence="9 10">This protein specifically catalyzes the removal of signal peptides from prolipoproteins.</text>
</comment>
<dbReference type="AlphaFoldDB" id="A0A166XQZ0"/>
<comment type="catalytic activity">
    <reaction evidence="9 10">
        <text>Release of signal peptides from bacterial membrane prolipoproteins. Hydrolyzes -Xaa-Yaa-Zaa-|-(S,diacylglyceryl)Cys-, in which Xaa is hydrophobic (preferably Leu), and Yaa (Ala or Ser) and Zaa (Gly or Ala) have small, neutral side chains.</text>
        <dbReference type="EC" id="3.4.23.36"/>
    </reaction>
</comment>
<evidence type="ECO:0000256" key="9">
    <source>
        <dbReference type="HAMAP-Rule" id="MF_00161"/>
    </source>
</evidence>
<comment type="pathway">
    <text evidence="9">Protein modification; lipoprotein biosynthesis (signal peptide cleavage).</text>
</comment>
<keyword evidence="6 9" id="KW-0378">Hydrolase</keyword>
<evidence type="ECO:0000256" key="11">
    <source>
        <dbReference type="RuleBase" id="RU004181"/>
    </source>
</evidence>
<dbReference type="UniPathway" id="UPA00665"/>
<evidence type="ECO:0000256" key="6">
    <source>
        <dbReference type="ARBA" id="ARBA00022801"/>
    </source>
</evidence>
<feature type="active site" evidence="9">
    <location>
        <position position="155"/>
    </location>
</feature>
<keyword evidence="8 9" id="KW-0472">Membrane</keyword>
<dbReference type="PANTHER" id="PTHR33695">
    <property type="entry name" value="LIPOPROTEIN SIGNAL PEPTIDASE"/>
    <property type="match status" value="1"/>
</dbReference>
<dbReference type="NCBIfam" id="TIGR00077">
    <property type="entry name" value="lspA"/>
    <property type="match status" value="1"/>
</dbReference>
<keyword evidence="3 9" id="KW-0645">Protease</keyword>
<comment type="similarity">
    <text evidence="1 9 11">Belongs to the peptidase A8 family.</text>
</comment>
<dbReference type="GO" id="GO:0004190">
    <property type="term" value="F:aspartic-type endopeptidase activity"/>
    <property type="evidence" value="ECO:0007669"/>
    <property type="project" value="UniProtKB-UniRule"/>
</dbReference>
<proteinExistence type="inferred from homology"/>
<evidence type="ECO:0000256" key="10">
    <source>
        <dbReference type="RuleBase" id="RU000594"/>
    </source>
</evidence>
<keyword evidence="13" id="KW-1185">Reference proteome</keyword>
<keyword evidence="5 9" id="KW-0064">Aspartyl protease</keyword>
<evidence type="ECO:0000256" key="2">
    <source>
        <dbReference type="ARBA" id="ARBA00022475"/>
    </source>
</evidence>
<dbReference type="Pfam" id="PF01252">
    <property type="entry name" value="Peptidase_A8"/>
    <property type="match status" value="1"/>
</dbReference>
<feature type="transmembrane region" description="Helical" evidence="9">
    <location>
        <begin position="21"/>
        <end position="41"/>
    </location>
</feature>
<feature type="active site" evidence="9">
    <location>
        <position position="137"/>
    </location>
</feature>
<dbReference type="PROSITE" id="PS00855">
    <property type="entry name" value="SPASE_II"/>
    <property type="match status" value="1"/>
</dbReference>
<keyword evidence="4 9" id="KW-0812">Transmembrane</keyword>
<dbReference type="GO" id="GO:0005886">
    <property type="term" value="C:plasma membrane"/>
    <property type="evidence" value="ECO:0007669"/>
    <property type="project" value="UniProtKB-SubCell"/>
</dbReference>
<dbReference type="Proteomes" id="UP000076643">
    <property type="component" value="Unassembled WGS sequence"/>
</dbReference>
<dbReference type="HAMAP" id="MF_00161">
    <property type="entry name" value="LspA"/>
    <property type="match status" value="1"/>
</dbReference>
<dbReference type="PANTHER" id="PTHR33695:SF1">
    <property type="entry name" value="LIPOPROTEIN SIGNAL PEPTIDASE"/>
    <property type="match status" value="1"/>
</dbReference>
<name>A0A166XQZ0_9GAMM</name>
<dbReference type="EC" id="3.4.23.36" evidence="9"/>
<evidence type="ECO:0000256" key="3">
    <source>
        <dbReference type="ARBA" id="ARBA00022670"/>
    </source>
</evidence>
<evidence type="ECO:0000256" key="5">
    <source>
        <dbReference type="ARBA" id="ARBA00022750"/>
    </source>
</evidence>
<feature type="transmembrane region" description="Helical" evidence="9">
    <location>
        <begin position="82"/>
        <end position="101"/>
    </location>
</feature>
<comment type="subcellular location">
    <subcellularLocation>
        <location evidence="9">Cell membrane</location>
        <topology evidence="9">Multi-pass membrane protein</topology>
    </subcellularLocation>
</comment>
<evidence type="ECO:0000313" key="12">
    <source>
        <dbReference type="EMBL" id="KZN40698.1"/>
    </source>
</evidence>
<protein>
    <recommendedName>
        <fullName evidence="9">Lipoprotein signal peptidase</fullName>
        <ecNumber evidence="9">3.4.23.36</ecNumber>
    </recommendedName>
    <alternativeName>
        <fullName evidence="9">Prolipoprotein signal peptidase</fullName>
    </alternativeName>
    <alternativeName>
        <fullName evidence="9">Signal peptidase II</fullName>
        <shortName evidence="9">SPase II</shortName>
    </alternativeName>
</protein>
<gene>
    <name evidence="9" type="primary">lspA</name>
    <name evidence="12" type="ORF">N475_11255</name>
</gene>
<evidence type="ECO:0000256" key="7">
    <source>
        <dbReference type="ARBA" id="ARBA00022989"/>
    </source>
</evidence>
<feature type="transmembrane region" description="Helical" evidence="9">
    <location>
        <begin position="150"/>
        <end position="169"/>
    </location>
</feature>